<proteinExistence type="predicted"/>
<dbReference type="PANTHER" id="PTHR31435">
    <property type="entry name" value="PROTEIN NATD1"/>
    <property type="match status" value="1"/>
</dbReference>
<dbReference type="InterPro" id="IPR045057">
    <property type="entry name" value="Gcn5-rel_NAT"/>
</dbReference>
<keyword evidence="3" id="KW-1185">Reference proteome</keyword>
<dbReference type="EMBL" id="UESZ01000001">
    <property type="protein sequence ID" value="SSA34398.1"/>
    <property type="molecule type" value="Genomic_DNA"/>
</dbReference>
<name>A0A2Y8ZT37_9MICO</name>
<feature type="domain" description="N-acetyltransferase" evidence="1">
    <location>
        <begin position="8"/>
        <end position="95"/>
    </location>
</feature>
<dbReference type="Gene3D" id="3.40.630.30">
    <property type="match status" value="1"/>
</dbReference>
<dbReference type="Pfam" id="PF14542">
    <property type="entry name" value="Acetyltransf_CG"/>
    <property type="match status" value="1"/>
</dbReference>
<reference evidence="3" key="1">
    <citation type="submission" date="2016-10" db="EMBL/GenBank/DDBJ databases">
        <authorList>
            <person name="Varghese N."/>
            <person name="Submissions S."/>
        </authorList>
    </citation>
    <scope>NUCLEOTIDE SEQUENCE [LARGE SCALE GENOMIC DNA]</scope>
    <source>
        <strain evidence="3">DSM 22951</strain>
    </source>
</reference>
<gene>
    <name evidence="2" type="ORF">SAMN04489750_1715</name>
</gene>
<dbReference type="RefSeq" id="WP_109684970.1">
    <property type="nucleotide sequence ID" value="NZ_QGDN01000001.1"/>
</dbReference>
<evidence type="ECO:0000313" key="3">
    <source>
        <dbReference type="Proteomes" id="UP000250028"/>
    </source>
</evidence>
<dbReference type="PROSITE" id="PS51729">
    <property type="entry name" value="GNAT_YJDJ"/>
    <property type="match status" value="1"/>
</dbReference>
<dbReference type="CDD" id="cd04301">
    <property type="entry name" value="NAT_SF"/>
    <property type="match status" value="1"/>
</dbReference>
<organism evidence="2 3">
    <name type="scientific">Branchiibius hedensis</name>
    <dbReference type="NCBI Taxonomy" id="672460"/>
    <lineage>
        <taxon>Bacteria</taxon>
        <taxon>Bacillati</taxon>
        <taxon>Actinomycetota</taxon>
        <taxon>Actinomycetes</taxon>
        <taxon>Micrococcales</taxon>
        <taxon>Dermacoccaceae</taxon>
        <taxon>Branchiibius</taxon>
    </lineage>
</organism>
<sequence length="95" mass="10449">MSTALRVVDNPDRSRYEGWSGDALIGLADYRSAADGVVAIPHTEVDPSRQGQGIAGAIVQFALDDLREKGFRVIPSCPYVRHWINQHPQYADLVA</sequence>
<evidence type="ECO:0000313" key="2">
    <source>
        <dbReference type="EMBL" id="SSA34398.1"/>
    </source>
</evidence>
<dbReference type="AlphaFoldDB" id="A0A2Y8ZT37"/>
<dbReference type="Proteomes" id="UP000250028">
    <property type="component" value="Unassembled WGS sequence"/>
</dbReference>
<dbReference type="SUPFAM" id="SSF55729">
    <property type="entry name" value="Acyl-CoA N-acyltransferases (Nat)"/>
    <property type="match status" value="1"/>
</dbReference>
<dbReference type="PANTHER" id="PTHR31435:SF10">
    <property type="entry name" value="BSR4717 PROTEIN"/>
    <property type="match status" value="1"/>
</dbReference>
<dbReference type="InterPro" id="IPR016181">
    <property type="entry name" value="Acyl_CoA_acyltransferase"/>
</dbReference>
<dbReference type="InterPro" id="IPR031165">
    <property type="entry name" value="GNAT_YJDJ"/>
</dbReference>
<protein>
    <recommendedName>
        <fullName evidence="1">N-acetyltransferase domain-containing protein</fullName>
    </recommendedName>
</protein>
<accession>A0A2Y8ZT37</accession>
<evidence type="ECO:0000259" key="1">
    <source>
        <dbReference type="PROSITE" id="PS51729"/>
    </source>
</evidence>
<dbReference type="OrthoDB" id="5405911at2"/>